<reference evidence="2" key="1">
    <citation type="journal article" date="1999" name="Methods Enzymol.">
        <title>High-efficiency full-length cDNA cloning.</title>
        <authorList>
            <person name="Carninci P."/>
            <person name="Hayashizaki Y."/>
        </authorList>
    </citation>
    <scope>NUCLEOTIDE SEQUENCE</scope>
    <source>
        <strain evidence="2">C57BL/6J</strain>
        <tissue evidence="2">Eyeball</tissue>
    </source>
</reference>
<feature type="region of interest" description="Disordered" evidence="1">
    <location>
        <begin position="1"/>
        <end position="110"/>
    </location>
</feature>
<sequence length="146" mass="15251">REGKGASAGPGEQRDPHPQRHGGPGVSTGPTEGRQYTQGPGAQARVRGSAAGVTGEEEAGVTSEAAHGRRRSSGGAARGAVPAVGRRAAAPASLLWPAGTPPYPRPRPPRSRLLSLSFPLFAPSSAVAPRWRRRDRSRERRAGQLQ</sequence>
<name>Q9D1T1_MOUSE</name>
<feature type="compositionally biased region" description="Low complexity" evidence="1">
    <location>
        <begin position="73"/>
        <end position="92"/>
    </location>
</feature>
<evidence type="ECO:0000313" key="2">
    <source>
        <dbReference type="EMBL" id="BAB32402.2"/>
    </source>
</evidence>
<reference evidence="2" key="2">
    <citation type="journal article" date="2000" name="Genome Res.">
        <title>Normalization and subtraction of cap-trapper-selected cDNAs to prepare full-length cDNA libraries for rapid discovery of new genes.</title>
        <authorList>
            <person name="Carninci P."/>
            <person name="Shibata Y."/>
            <person name="Hayatsu N."/>
            <person name="Sugahara Y."/>
            <person name="Shibata K."/>
            <person name="Itoh M."/>
            <person name="Konno H."/>
            <person name="Okazaki Y."/>
            <person name="Muramatsu M."/>
            <person name="Hayashizaki Y."/>
        </authorList>
    </citation>
    <scope>NUCLEOTIDE SEQUENCE</scope>
    <source>
        <strain evidence="2">C57BL/6J</strain>
        <tissue evidence="2">Eyeball</tissue>
    </source>
</reference>
<dbReference type="MGI" id="MGI:1925797">
    <property type="gene designation" value="E130304I02Rik"/>
</dbReference>
<evidence type="ECO:0000256" key="1">
    <source>
        <dbReference type="SAM" id="MobiDB-lite"/>
    </source>
</evidence>
<reference evidence="2" key="4">
    <citation type="submission" date="2000-08" db="EMBL/GenBank/DDBJ databases">
        <authorList>
            <person name="Adachi J."/>
            <person name="Aizawa K."/>
            <person name="Akahira S."/>
            <person name="Akimura T."/>
            <person name="Arai A."/>
            <person name="Aono H."/>
            <person name="Arakawa T."/>
            <person name="Bono H."/>
            <person name="Carninci P."/>
            <person name="Fukuda S."/>
            <person name="Fukunishi Y."/>
            <person name="Furuno M."/>
            <person name="Hanagaki T."/>
            <person name="Hara A."/>
            <person name="Hayatsu N."/>
            <person name="Hiramoto K."/>
            <person name="Hiraoka T."/>
            <person name="Hori F."/>
            <person name="Imotani K."/>
            <person name="Ishii Y."/>
            <person name="Itoh M."/>
            <person name="Izawa M."/>
            <person name="Kasukawa T."/>
            <person name="Kato H."/>
            <person name="Kawai J."/>
            <person name="Kojima Y."/>
            <person name="Konno H."/>
            <person name="Kouda M."/>
            <person name="Koya S."/>
            <person name="Kurihara C."/>
            <person name="Matsuyama T."/>
            <person name="Miyazaki A."/>
            <person name="Nishi K."/>
            <person name="Nomura K."/>
            <person name="Numazaki R."/>
            <person name="Ohno M."/>
            <person name="Okazaki Y."/>
            <person name="Okido T."/>
            <person name="Owa C."/>
            <person name="Saito H."/>
            <person name="Saito R."/>
            <person name="Sakai C."/>
            <person name="Sakai K."/>
            <person name="Sano H."/>
            <person name="Sasaki D."/>
            <person name="Shibata K."/>
            <person name="Shibata Y."/>
            <person name="Shinagawa A."/>
            <person name="Shiraki T."/>
            <person name="Sogabe Y."/>
            <person name="Suzuki H."/>
            <person name="Tagami M."/>
            <person name="Tagawa A."/>
            <person name="Takahashi F."/>
            <person name="Tanaka T."/>
            <person name="Tejima Y."/>
            <person name="Toya T."/>
            <person name="Yamamura T."/>
            <person name="Yasunishi A."/>
            <person name="Yoshida K."/>
            <person name="Yoshino M."/>
            <person name="Muramatsu M."/>
            <person name="Hayashizaki Y."/>
        </authorList>
    </citation>
    <scope>NUCLEOTIDE SEQUENCE</scope>
    <source>
        <strain evidence="2">C57BL/6J</strain>
        <tissue evidence="2">Eyeball</tissue>
    </source>
</reference>
<dbReference type="EMBL" id="AK021412">
    <property type="protein sequence ID" value="BAB32402.2"/>
    <property type="molecule type" value="mRNA"/>
</dbReference>
<feature type="compositionally biased region" description="Polar residues" evidence="1">
    <location>
        <begin position="28"/>
        <end position="40"/>
    </location>
</feature>
<reference evidence="2" key="7">
    <citation type="journal article" date="2005" name="Science">
        <title>The Transcriptional Landscape of the Mammalian Genome.</title>
        <authorList>
            <consortium name="The FANTOM Consortium"/>
            <consortium name="Riken Genome Exploration Research Group and Genome Science Group (Genome Network Project Core Group)"/>
        </authorList>
    </citation>
    <scope>NUCLEOTIDE SEQUENCE</scope>
    <source>
        <strain evidence="2">C57BL/6J</strain>
        <tissue evidence="2">Eyeball</tissue>
    </source>
</reference>
<reference evidence="2" key="5">
    <citation type="journal article" date="2001" name="Nature">
        <title>Functional annotation of a full-length mouse cDNA collection.</title>
        <authorList>
            <consortium name="The RIKEN Genome Exploration Research Group Phase II Team and the FANTOM Consortium"/>
        </authorList>
    </citation>
    <scope>NUCLEOTIDE SEQUENCE</scope>
    <source>
        <strain evidence="2">C57BL/6J</strain>
        <tissue evidence="2">Eyeball</tissue>
    </source>
</reference>
<feature type="compositionally biased region" description="Basic and acidic residues" evidence="1">
    <location>
        <begin position="136"/>
        <end position="146"/>
    </location>
</feature>
<reference evidence="2" key="6">
    <citation type="journal article" date="2002" name="Nature">
        <title>Analysis of the mouse transcriptome based on functional annotation of 60,770 full-length cDNAs.</title>
        <authorList>
            <consortium name="The FANTOM Consortium and the RIKEN Genome Exploration Research Group Phase I and II Team"/>
        </authorList>
    </citation>
    <scope>NUCLEOTIDE SEQUENCE</scope>
    <source>
        <strain evidence="2">C57BL/6J</strain>
        <tissue evidence="2">Eyeball</tissue>
    </source>
</reference>
<dbReference type="AlphaFoldDB" id="Q9D1T1"/>
<gene>
    <name evidence="3" type="primary">E130304I02Rik</name>
</gene>
<organism evidence="2">
    <name type="scientific">Mus musculus</name>
    <name type="common">Mouse</name>
    <dbReference type="NCBI Taxonomy" id="10090"/>
    <lineage>
        <taxon>Eukaryota</taxon>
        <taxon>Metazoa</taxon>
        <taxon>Chordata</taxon>
        <taxon>Craniata</taxon>
        <taxon>Vertebrata</taxon>
        <taxon>Euteleostomi</taxon>
        <taxon>Mammalia</taxon>
        <taxon>Eutheria</taxon>
        <taxon>Euarchontoglires</taxon>
        <taxon>Glires</taxon>
        <taxon>Rodentia</taxon>
        <taxon>Myomorpha</taxon>
        <taxon>Muroidea</taxon>
        <taxon>Muridae</taxon>
        <taxon>Murinae</taxon>
        <taxon>Mus</taxon>
        <taxon>Mus</taxon>
    </lineage>
</organism>
<accession>Q9D1T1</accession>
<evidence type="ECO:0000313" key="3">
    <source>
        <dbReference type="MGI" id="MGI:1925797"/>
    </source>
</evidence>
<proteinExistence type="evidence at transcript level"/>
<feature type="region of interest" description="Disordered" evidence="1">
    <location>
        <begin position="125"/>
        <end position="146"/>
    </location>
</feature>
<reference evidence="2" key="8">
    <citation type="journal article" date="2005" name="Science">
        <title>Antisense Transcription in the Mammalian Transcriptome.</title>
        <authorList>
            <consortium name="RIKEN Genome Exploration Research Group and Genome Science Group (Genome Network Project Core Group) and the FANTOM Consortium"/>
        </authorList>
    </citation>
    <scope>NUCLEOTIDE SEQUENCE</scope>
    <source>
        <strain evidence="2">C57BL/6J</strain>
        <tissue evidence="2">Eyeball</tissue>
    </source>
</reference>
<feature type="non-terminal residue" evidence="2">
    <location>
        <position position="1"/>
    </location>
</feature>
<protein>
    <submittedName>
        <fullName evidence="2">Uncharacterized protein</fullName>
    </submittedName>
</protein>
<reference evidence="2" key="3">
    <citation type="journal article" date="2000" name="Genome Res.">
        <title>RIKEN integrated sequence analysis (RISA) system--384-format sequencing pipeline with 384 multicapillary sequencer.</title>
        <authorList>
            <person name="Shibata K."/>
            <person name="Itoh M."/>
            <person name="Aizawa K."/>
            <person name="Nagaoka S."/>
            <person name="Sasaki N."/>
            <person name="Carninci P."/>
            <person name="Konno H."/>
            <person name="Akiyama J."/>
            <person name="Nishi K."/>
            <person name="Kitsunai T."/>
            <person name="Tashiro H."/>
            <person name="Itoh M."/>
            <person name="Sumi N."/>
            <person name="Ishii Y."/>
            <person name="Nakamura S."/>
            <person name="Hazama M."/>
            <person name="Nishine T."/>
            <person name="Harada A."/>
            <person name="Yamamoto R."/>
            <person name="Matsumoto H."/>
            <person name="Sakaguchi S."/>
            <person name="Ikegami T."/>
            <person name="Kashiwagi K."/>
            <person name="Fujiwake S."/>
            <person name="Inoue K."/>
            <person name="Togawa Y."/>
            <person name="Izawa M."/>
            <person name="Ohara E."/>
            <person name="Watahiki M."/>
            <person name="Yoneda Y."/>
            <person name="Ishikawa T."/>
            <person name="Ozawa K."/>
            <person name="Tanaka T."/>
            <person name="Matsuura S."/>
            <person name="Kawai J."/>
            <person name="Okazaki Y."/>
            <person name="Muramatsu M."/>
            <person name="Inoue Y."/>
            <person name="Kira A."/>
            <person name="Hayashizaki Y."/>
        </authorList>
    </citation>
    <scope>NUCLEOTIDE SEQUENCE</scope>
    <source>
        <strain evidence="2">C57BL/6J</strain>
        <tissue evidence="2">Eyeball</tissue>
    </source>
</reference>
<dbReference type="AGR" id="MGI:1925797"/>